<dbReference type="EMBL" id="AAFI02000096">
    <property type="protein sequence ID" value="EAL63890.1"/>
    <property type="molecule type" value="Genomic_DNA"/>
</dbReference>
<keyword evidence="2" id="KW-1185">Reference proteome</keyword>
<dbReference type="RefSeq" id="XP_637394.1">
    <property type="nucleotide sequence ID" value="XM_632302.1"/>
</dbReference>
<dbReference type="GeneID" id="8625925"/>
<reference evidence="1 2" key="1">
    <citation type="journal article" date="2005" name="Nature">
        <title>The genome of the social amoeba Dictyostelium discoideum.</title>
        <authorList>
            <consortium name="The Dictyostelium discoideum Sequencing Consortium"/>
            <person name="Eichinger L."/>
            <person name="Pachebat J.A."/>
            <person name="Glockner G."/>
            <person name="Rajandream M.A."/>
            <person name="Sucgang R."/>
            <person name="Berriman M."/>
            <person name="Song J."/>
            <person name="Olsen R."/>
            <person name="Szafranski K."/>
            <person name="Xu Q."/>
            <person name="Tunggal B."/>
            <person name="Kummerfeld S."/>
            <person name="Madera M."/>
            <person name="Konfortov B.A."/>
            <person name="Rivero F."/>
            <person name="Bankier A.T."/>
            <person name="Lehmann R."/>
            <person name="Hamlin N."/>
            <person name="Davies R."/>
            <person name="Gaudet P."/>
            <person name="Fey P."/>
            <person name="Pilcher K."/>
            <person name="Chen G."/>
            <person name="Saunders D."/>
            <person name="Sodergren E."/>
            <person name="Davis P."/>
            <person name="Kerhornou A."/>
            <person name="Nie X."/>
            <person name="Hall N."/>
            <person name="Anjard C."/>
            <person name="Hemphill L."/>
            <person name="Bason N."/>
            <person name="Farbrother P."/>
            <person name="Desany B."/>
            <person name="Just E."/>
            <person name="Morio T."/>
            <person name="Rost R."/>
            <person name="Churcher C."/>
            <person name="Cooper J."/>
            <person name="Haydock S."/>
            <person name="van Driessche N."/>
            <person name="Cronin A."/>
            <person name="Goodhead I."/>
            <person name="Muzny D."/>
            <person name="Mourier T."/>
            <person name="Pain A."/>
            <person name="Lu M."/>
            <person name="Harper D."/>
            <person name="Lindsay R."/>
            <person name="Hauser H."/>
            <person name="James K."/>
            <person name="Quiles M."/>
            <person name="Madan Babu M."/>
            <person name="Saito T."/>
            <person name="Buchrieser C."/>
            <person name="Wardroper A."/>
            <person name="Felder M."/>
            <person name="Thangavelu M."/>
            <person name="Johnson D."/>
            <person name="Knights A."/>
            <person name="Loulseged H."/>
            <person name="Mungall K."/>
            <person name="Oliver K."/>
            <person name="Price C."/>
            <person name="Quail M.A."/>
            <person name="Urushihara H."/>
            <person name="Hernandez J."/>
            <person name="Rabbinowitsch E."/>
            <person name="Steffen D."/>
            <person name="Sanders M."/>
            <person name="Ma J."/>
            <person name="Kohara Y."/>
            <person name="Sharp S."/>
            <person name="Simmonds M."/>
            <person name="Spiegler S."/>
            <person name="Tivey A."/>
            <person name="Sugano S."/>
            <person name="White B."/>
            <person name="Walker D."/>
            <person name="Woodward J."/>
            <person name="Winckler T."/>
            <person name="Tanaka Y."/>
            <person name="Shaulsky G."/>
            <person name="Schleicher M."/>
            <person name="Weinstock G."/>
            <person name="Rosenthal A."/>
            <person name="Cox E.C."/>
            <person name="Chisholm R.L."/>
            <person name="Gibbs R."/>
            <person name="Loomis W.F."/>
            <person name="Platzer M."/>
            <person name="Kay R.R."/>
            <person name="Williams J."/>
            <person name="Dear P.H."/>
            <person name="Noegel A.A."/>
            <person name="Barrell B."/>
            <person name="Kuspa A."/>
        </authorList>
    </citation>
    <scope>NUCLEOTIDE SEQUENCE [LARGE SCALE GENOMIC DNA]</scope>
    <source>
        <strain evidence="1 2">AX4</strain>
    </source>
</reference>
<dbReference type="FunCoup" id="Q54KX6">
    <property type="interactions" value="5"/>
</dbReference>
<dbReference type="VEuPathDB" id="AmoebaDB:DDB_G0287051"/>
<protein>
    <submittedName>
        <fullName evidence="1">Uncharacterized protein</fullName>
    </submittedName>
</protein>
<dbReference type="PaxDb" id="44689-DDB0187251"/>
<organism evidence="1 2">
    <name type="scientific">Dictyostelium discoideum</name>
    <name type="common">Social amoeba</name>
    <dbReference type="NCBI Taxonomy" id="44689"/>
    <lineage>
        <taxon>Eukaryota</taxon>
        <taxon>Amoebozoa</taxon>
        <taxon>Evosea</taxon>
        <taxon>Eumycetozoa</taxon>
        <taxon>Dictyostelia</taxon>
        <taxon>Dictyosteliales</taxon>
        <taxon>Dictyosteliaceae</taxon>
        <taxon>Dictyostelium</taxon>
    </lineage>
</organism>
<evidence type="ECO:0000313" key="2">
    <source>
        <dbReference type="Proteomes" id="UP000002195"/>
    </source>
</evidence>
<dbReference type="KEGG" id="ddi:DDB_G0287051"/>
<proteinExistence type="predicted"/>
<accession>Q54KX6</accession>
<dbReference type="HOGENOM" id="CLU_1079373_0_0_1"/>
<dbReference type="dictyBase" id="DDB_G0287051"/>
<name>Q54KX6_DICDI</name>
<dbReference type="AlphaFoldDB" id="Q54KX6"/>
<sequence length="258" mass="30029">MNLELKNIKEILDKLTKAIVDEKIIISKVGKSELMLLGLDNNFKIKKINQPSISQQQLMELKSFNVFEWKENEKYYESTMDINNYFHYIIDQETEDMENMYLSNISNQHTALKCQVGDIELSGSGDYLLVINGKGNPEKRFKLDLDYVKNPSNFEFDNVYLGFEIKSTSTINEFQGIAELIAITRKSNGLHPILHISTNFNDNYIFSFWDIEGNVNWVKIERKSAINLIQSFVLKSKEFPKENFYNINGINMYSKSLQ</sequence>
<dbReference type="InParanoid" id="Q54KX6"/>
<comment type="caution">
    <text evidence="1">The sequence shown here is derived from an EMBL/GenBank/DDBJ whole genome shotgun (WGS) entry which is preliminary data.</text>
</comment>
<gene>
    <name evidence="1" type="ORF">DDB_G0287051</name>
</gene>
<evidence type="ECO:0000313" key="1">
    <source>
        <dbReference type="EMBL" id="EAL63890.1"/>
    </source>
</evidence>
<dbReference type="Proteomes" id="UP000002195">
    <property type="component" value="Unassembled WGS sequence"/>
</dbReference>